<evidence type="ECO:0000256" key="2">
    <source>
        <dbReference type="ARBA" id="ARBA00023002"/>
    </source>
</evidence>
<dbReference type="PANTHER" id="PTHR45024">
    <property type="entry name" value="DEHYDROGENASES, SHORT CHAIN"/>
    <property type="match status" value="1"/>
</dbReference>
<dbReference type="EMBL" id="UINC01036295">
    <property type="protein sequence ID" value="SVB30040.1"/>
    <property type="molecule type" value="Genomic_DNA"/>
</dbReference>
<evidence type="ECO:0000259" key="3">
    <source>
        <dbReference type="SMART" id="SM00822"/>
    </source>
</evidence>
<dbReference type="InterPro" id="IPR051687">
    <property type="entry name" value="Peroxisomal_Beta-Oxidation"/>
</dbReference>
<dbReference type="PANTHER" id="PTHR45024:SF2">
    <property type="entry name" value="SCP2 DOMAIN-CONTAINING PROTEIN"/>
    <property type="match status" value="1"/>
</dbReference>
<feature type="domain" description="Ketoreductase" evidence="3">
    <location>
        <begin position="8"/>
        <end position="184"/>
    </location>
</feature>
<accession>A0A382CV63</accession>
<evidence type="ECO:0000313" key="4">
    <source>
        <dbReference type="EMBL" id="SVB30040.1"/>
    </source>
</evidence>
<name>A0A382CV63_9ZZZZ</name>
<protein>
    <recommendedName>
        <fullName evidence="3">Ketoreductase domain-containing protein</fullName>
    </recommendedName>
</protein>
<dbReference type="SUPFAM" id="SSF51735">
    <property type="entry name" value="NAD(P)-binding Rossmann-fold domains"/>
    <property type="match status" value="1"/>
</dbReference>
<dbReference type="InterPro" id="IPR002347">
    <property type="entry name" value="SDR_fam"/>
</dbReference>
<feature type="non-terminal residue" evidence="4">
    <location>
        <position position="192"/>
    </location>
</feature>
<dbReference type="InterPro" id="IPR057326">
    <property type="entry name" value="KR_dom"/>
</dbReference>
<dbReference type="Gene3D" id="3.40.50.720">
    <property type="entry name" value="NAD(P)-binding Rossmann-like Domain"/>
    <property type="match status" value="1"/>
</dbReference>
<gene>
    <name evidence="4" type="ORF">METZ01_LOCUS182894</name>
</gene>
<dbReference type="SMART" id="SM00822">
    <property type="entry name" value="PKS_KR"/>
    <property type="match status" value="1"/>
</dbReference>
<sequence length="192" mass="20163">MAISFKDKVVIVTGSGNGLGRSHALQFAQRGAKIVVNDLGGAIDGSGGSSEAAEKVVDEIKQSGGEAIANGSSVTDKAGVKKLVEDTMAAFGRIDVLVNNAGVLRDKSFGKITLDDFEFVVDVHLMGSVYCTKAVWPIMVEQNYGRVIMTSSSSGVYGNFGQTNYGAAKLGVVGFMNSLKIEGQKYNIKVNS</sequence>
<dbReference type="PRINTS" id="PR00080">
    <property type="entry name" value="SDRFAMILY"/>
</dbReference>
<dbReference type="InterPro" id="IPR036291">
    <property type="entry name" value="NAD(P)-bd_dom_sf"/>
</dbReference>
<evidence type="ECO:0000256" key="1">
    <source>
        <dbReference type="ARBA" id="ARBA00006484"/>
    </source>
</evidence>
<dbReference type="Pfam" id="PF00106">
    <property type="entry name" value="adh_short"/>
    <property type="match status" value="1"/>
</dbReference>
<dbReference type="PRINTS" id="PR00081">
    <property type="entry name" value="GDHRDH"/>
</dbReference>
<dbReference type="AlphaFoldDB" id="A0A382CV63"/>
<organism evidence="4">
    <name type="scientific">marine metagenome</name>
    <dbReference type="NCBI Taxonomy" id="408172"/>
    <lineage>
        <taxon>unclassified sequences</taxon>
        <taxon>metagenomes</taxon>
        <taxon>ecological metagenomes</taxon>
    </lineage>
</organism>
<dbReference type="GO" id="GO:0016491">
    <property type="term" value="F:oxidoreductase activity"/>
    <property type="evidence" value="ECO:0007669"/>
    <property type="project" value="UniProtKB-KW"/>
</dbReference>
<keyword evidence="2" id="KW-0560">Oxidoreductase</keyword>
<comment type="similarity">
    <text evidence="1">Belongs to the short-chain dehydrogenases/reductases (SDR) family.</text>
</comment>
<proteinExistence type="inferred from homology"/>
<reference evidence="4" key="1">
    <citation type="submission" date="2018-05" db="EMBL/GenBank/DDBJ databases">
        <authorList>
            <person name="Lanie J.A."/>
            <person name="Ng W.-L."/>
            <person name="Kazmierczak K.M."/>
            <person name="Andrzejewski T.M."/>
            <person name="Davidsen T.M."/>
            <person name="Wayne K.J."/>
            <person name="Tettelin H."/>
            <person name="Glass J.I."/>
            <person name="Rusch D."/>
            <person name="Podicherti R."/>
            <person name="Tsui H.-C.T."/>
            <person name="Winkler M.E."/>
        </authorList>
    </citation>
    <scope>NUCLEOTIDE SEQUENCE</scope>
</reference>